<gene>
    <name evidence="2" type="ORF">P879_10932</name>
</gene>
<feature type="compositionally biased region" description="Polar residues" evidence="1">
    <location>
        <begin position="14"/>
        <end position="24"/>
    </location>
</feature>
<dbReference type="OrthoDB" id="6269175at2759"/>
<organism evidence="2 3">
    <name type="scientific">Paragonimus westermani</name>
    <dbReference type="NCBI Taxonomy" id="34504"/>
    <lineage>
        <taxon>Eukaryota</taxon>
        <taxon>Metazoa</taxon>
        <taxon>Spiralia</taxon>
        <taxon>Lophotrochozoa</taxon>
        <taxon>Platyhelminthes</taxon>
        <taxon>Trematoda</taxon>
        <taxon>Digenea</taxon>
        <taxon>Plagiorchiida</taxon>
        <taxon>Troglotremata</taxon>
        <taxon>Troglotrematidae</taxon>
        <taxon>Paragonimus</taxon>
    </lineage>
</organism>
<name>A0A8T0DCK0_9TREM</name>
<proteinExistence type="predicted"/>
<accession>A0A8T0DCK0</accession>
<feature type="region of interest" description="Disordered" evidence="1">
    <location>
        <begin position="981"/>
        <end position="1007"/>
    </location>
</feature>
<evidence type="ECO:0000256" key="1">
    <source>
        <dbReference type="SAM" id="MobiDB-lite"/>
    </source>
</evidence>
<evidence type="ECO:0000313" key="3">
    <source>
        <dbReference type="Proteomes" id="UP000699462"/>
    </source>
</evidence>
<feature type="compositionally biased region" description="Basic and acidic residues" evidence="1">
    <location>
        <begin position="27"/>
        <end position="54"/>
    </location>
</feature>
<dbReference type="EMBL" id="JTDF01006639">
    <property type="protein sequence ID" value="KAF8565500.1"/>
    <property type="molecule type" value="Genomic_DNA"/>
</dbReference>
<keyword evidence="3" id="KW-1185">Reference proteome</keyword>
<protein>
    <submittedName>
        <fullName evidence="2">Uncharacterized protein</fullName>
    </submittedName>
</protein>
<dbReference type="AlphaFoldDB" id="A0A8T0DCK0"/>
<comment type="caution">
    <text evidence="2">The sequence shown here is derived from an EMBL/GenBank/DDBJ whole genome shotgun (WGS) entry which is preliminary data.</text>
</comment>
<evidence type="ECO:0000313" key="2">
    <source>
        <dbReference type="EMBL" id="KAF8565500.1"/>
    </source>
</evidence>
<sequence length="1113" mass="123602">MCLPKLHHHTFRLNNTNAEESVSVQKGADKQSQEDRKRRTRLERTTRRSHELPVKGKHKNAHSVDVLAASRTILQRFRERAVVVLRIHSKSGKSINIDQKATENEFQATSNNSADSESFTTQSCPTIPTRKPCLQMKFTNWKKWSIGPKTLKNSSIPTTEPSEQRLNAPNKLTYSNSLKPGVNALDSLQETDIDCVQLNSLQEQMKLNLHDPSEHSNLSPRYEDSGLASVGTVLSDCSEDFKPMDLQVQPMKRNFGTVDENQARFMLIAQLPANSIDQYSSHPSVASESIWDEEVQQSLDSRRIVYLQDLDSSKNDPLMEFSQNEQNSHALSSELFHILHTSPGVILDSNAPPLCYEIQREGDGLVFSHEVTEVGQNEKHTFKPGLNTTFGNKADLGEDVVFITPGEHKTVIAHNFSESQTIISEVKQSNILKFSESNMTDTLYGSPESTEIGPHSSVARELRVSSLYCYSSSQHHQGKDIIKLDRSLPSVYTNKQILETGRVHGVQDLINHLKYAKSTGTDSQSLCTERTQLNHLMRSDEFVMGSMTKLDKDTNCNVSESYSGGGVQMTTESLADGTVEVLQRSDDMLQSSLHLNTTETQVSKVQLSSAVVQNFKGTFVEGKSSAGNSLEELDRFAKAGSSPSNRAKLNGQDEQTAIMVVTGLQNEDFMAVAGRTNTSDHQQCKPELLLTQFPRLTSAVEQHIFEMTPTGVSEPCCENECFIFEGVERETDTATQLFQLPSDHNNLLTWCWQLNTGIHPTDHAQNVRLKHTLAEHRDLRSPEMDATDGVQVRATHDYNSSYQSFQKSDSKRNTKEPNAVTVVFVPCLSQQQQCGSLEYLNCGQSLIVDLLSTTSEPFEDSGLFNSTTAPSINCSKSNRIESPGTNKISYTEEINGGLVYLEKTPVSALDIRVKTTTAVAAKYVNATISQIPCEIHMLQVHSSSQDGNMTQLDVSELEGPPAMRLSSGDGHFCASFDQTRSVTEQAENRKAEGNNTKDPGVRAADHSRKAVIHGVRLKEHSIDSPNLRTELDKSQSECVVHTPLLPQSASEYQDRSLTTVKSKTDSSASDSRLDKLQTSINYDSSVSRTLSEQLSQERQIAGNEVSSTHFSIW</sequence>
<feature type="region of interest" description="Disordered" evidence="1">
    <location>
        <begin position="14"/>
        <end position="59"/>
    </location>
</feature>
<reference evidence="2 3" key="1">
    <citation type="submission" date="2019-07" db="EMBL/GenBank/DDBJ databases">
        <title>Annotation for the trematode Paragonimus westermani.</title>
        <authorList>
            <person name="Choi Y.-J."/>
        </authorList>
    </citation>
    <scope>NUCLEOTIDE SEQUENCE [LARGE SCALE GENOMIC DNA]</scope>
    <source>
        <strain evidence="2">180907_Pwestermani</strain>
    </source>
</reference>
<dbReference type="Proteomes" id="UP000699462">
    <property type="component" value="Unassembled WGS sequence"/>
</dbReference>